<dbReference type="KEGG" id="mnu:NCTC10166_00431"/>
<evidence type="ECO:0000313" key="2">
    <source>
        <dbReference type="Proteomes" id="UP000289440"/>
    </source>
</evidence>
<accession>A0A449A5E8</accession>
<proteinExistence type="predicted"/>
<keyword evidence="2" id="KW-1185">Reference proteome</keyword>
<dbReference type="RefSeq" id="WP_129719846.1">
    <property type="nucleotide sequence ID" value="NZ_LR214951.1"/>
</dbReference>
<dbReference type="AlphaFoldDB" id="A0A449A5E8"/>
<evidence type="ECO:0000313" key="1">
    <source>
        <dbReference type="EMBL" id="VEU59458.1"/>
    </source>
</evidence>
<protein>
    <submittedName>
        <fullName evidence="1">Uncharacterized protein</fullName>
    </submittedName>
</protein>
<gene>
    <name evidence="1" type="ORF">NCTC10166_00431</name>
</gene>
<reference evidence="1 2" key="1">
    <citation type="submission" date="2019-01" db="EMBL/GenBank/DDBJ databases">
        <authorList>
            <consortium name="Pathogen Informatics"/>
        </authorList>
    </citation>
    <scope>NUCLEOTIDE SEQUENCE [LARGE SCALE GENOMIC DNA]</scope>
    <source>
        <strain evidence="1 2">NCTC10166</strain>
    </source>
</reference>
<organism evidence="1 2">
    <name type="scientific">Mesomycoplasma neurolyticum</name>
    <dbReference type="NCBI Taxonomy" id="2120"/>
    <lineage>
        <taxon>Bacteria</taxon>
        <taxon>Bacillati</taxon>
        <taxon>Mycoplasmatota</taxon>
        <taxon>Mycoplasmoidales</taxon>
        <taxon>Metamycoplasmataceae</taxon>
        <taxon>Mesomycoplasma</taxon>
    </lineage>
</organism>
<dbReference type="Proteomes" id="UP000289440">
    <property type="component" value="Chromosome"/>
</dbReference>
<dbReference type="EMBL" id="LR214951">
    <property type="protein sequence ID" value="VEU59458.1"/>
    <property type="molecule type" value="Genomic_DNA"/>
</dbReference>
<sequence>MNNLNEIENIISKITSSNTKGIWKISNKINKWKKYSHLLNKRIFNNEKYQEISFNDYLSNYLPEYRAYIWW</sequence>
<name>A0A449A5E8_9BACT</name>